<protein>
    <submittedName>
        <fullName evidence="2">Dinitrogenase iron-molybdenum cofactor biosynthesis protein</fullName>
    </submittedName>
</protein>
<name>A0A9D9IB74_9SPIO</name>
<dbReference type="Gene3D" id="3.30.420.130">
    <property type="entry name" value="Dinitrogenase iron-molybdenum cofactor biosynthesis domain"/>
    <property type="match status" value="1"/>
</dbReference>
<dbReference type="SUPFAM" id="SSF53146">
    <property type="entry name" value="Nitrogenase accessory factor-like"/>
    <property type="match status" value="1"/>
</dbReference>
<dbReference type="PANTHER" id="PTHR42983:SF1">
    <property type="entry name" value="IRON-MOLYBDENUM PROTEIN"/>
    <property type="match status" value="1"/>
</dbReference>
<dbReference type="AlphaFoldDB" id="A0A9D9IB74"/>
<reference evidence="2" key="2">
    <citation type="journal article" date="2021" name="PeerJ">
        <title>Extensive microbial diversity within the chicken gut microbiome revealed by metagenomics and culture.</title>
        <authorList>
            <person name="Gilroy R."/>
            <person name="Ravi A."/>
            <person name="Getino M."/>
            <person name="Pursley I."/>
            <person name="Horton D.L."/>
            <person name="Alikhan N.F."/>
            <person name="Baker D."/>
            <person name="Gharbi K."/>
            <person name="Hall N."/>
            <person name="Watson M."/>
            <person name="Adriaenssens E.M."/>
            <person name="Foster-Nyarko E."/>
            <person name="Jarju S."/>
            <person name="Secka A."/>
            <person name="Antonio M."/>
            <person name="Oren A."/>
            <person name="Chaudhuri R.R."/>
            <person name="La Ragione R."/>
            <person name="Hildebrand F."/>
            <person name="Pallen M.J."/>
        </authorList>
    </citation>
    <scope>NUCLEOTIDE SEQUENCE</scope>
    <source>
        <strain evidence="2">14700</strain>
    </source>
</reference>
<sequence length="131" mass="13906">MKVAVTYDNGSVFQHFGRTEEFMIYTIEDGKITDKEKVDASSTGGHGALAPFLADHGVEALICGGIGGGARAALSSCGIKIYPGVEGSAEEAAEAYAAGKLEYNENAECHHHDHEGDHECHHEGEGHHCCH</sequence>
<dbReference type="EMBL" id="JADIMF010000071">
    <property type="protein sequence ID" value="MBO8469026.1"/>
    <property type="molecule type" value="Genomic_DNA"/>
</dbReference>
<dbReference type="Proteomes" id="UP000810292">
    <property type="component" value="Unassembled WGS sequence"/>
</dbReference>
<evidence type="ECO:0000313" key="2">
    <source>
        <dbReference type="EMBL" id="MBO8469026.1"/>
    </source>
</evidence>
<comment type="caution">
    <text evidence="2">The sequence shown here is derived from an EMBL/GenBank/DDBJ whole genome shotgun (WGS) entry which is preliminary data.</text>
</comment>
<proteinExistence type="predicted"/>
<dbReference type="InterPro" id="IPR003731">
    <property type="entry name" value="Di-Nase_FeMo-co_biosynth"/>
</dbReference>
<dbReference type="InterPro" id="IPR036105">
    <property type="entry name" value="DiNase_FeMo-co_biosyn_sf"/>
</dbReference>
<gene>
    <name evidence="2" type="ORF">IAA72_04485</name>
</gene>
<evidence type="ECO:0000313" key="3">
    <source>
        <dbReference type="Proteomes" id="UP000810292"/>
    </source>
</evidence>
<reference evidence="2" key="1">
    <citation type="submission" date="2020-10" db="EMBL/GenBank/DDBJ databases">
        <authorList>
            <person name="Gilroy R."/>
        </authorList>
    </citation>
    <scope>NUCLEOTIDE SEQUENCE</scope>
    <source>
        <strain evidence="2">14700</strain>
    </source>
</reference>
<accession>A0A9D9IB74</accession>
<dbReference type="PANTHER" id="PTHR42983">
    <property type="entry name" value="DINITROGENASE IRON-MOLYBDENUM COFACTOR PROTEIN-RELATED"/>
    <property type="match status" value="1"/>
</dbReference>
<dbReference type="Pfam" id="PF02579">
    <property type="entry name" value="Nitro_FeMo-Co"/>
    <property type="match status" value="1"/>
</dbReference>
<feature type="domain" description="Dinitrogenase iron-molybdenum cofactor biosynthesis" evidence="1">
    <location>
        <begin position="9"/>
        <end position="97"/>
    </location>
</feature>
<evidence type="ECO:0000259" key="1">
    <source>
        <dbReference type="Pfam" id="PF02579"/>
    </source>
</evidence>
<organism evidence="2 3">
    <name type="scientific">Candidatus Ornithospirochaeta stercoravium</name>
    <dbReference type="NCBI Taxonomy" id="2840897"/>
    <lineage>
        <taxon>Bacteria</taxon>
        <taxon>Pseudomonadati</taxon>
        <taxon>Spirochaetota</taxon>
        <taxon>Spirochaetia</taxon>
        <taxon>Spirochaetales</taxon>
        <taxon>Spirochaetaceae</taxon>
        <taxon>Spirochaetaceae incertae sedis</taxon>
        <taxon>Candidatus Ornithospirochaeta</taxon>
    </lineage>
</organism>